<accession>A0ABT4JRR4</accession>
<evidence type="ECO:0000313" key="2">
    <source>
        <dbReference type="Proteomes" id="UP001149719"/>
    </source>
</evidence>
<organism evidence="1 2">
    <name type="scientific">Marinomonas phaeophyticola</name>
    <dbReference type="NCBI Taxonomy" id="3004091"/>
    <lineage>
        <taxon>Bacteria</taxon>
        <taxon>Pseudomonadati</taxon>
        <taxon>Pseudomonadota</taxon>
        <taxon>Gammaproteobacteria</taxon>
        <taxon>Oceanospirillales</taxon>
        <taxon>Oceanospirillaceae</taxon>
        <taxon>Marinomonas</taxon>
    </lineage>
</organism>
<gene>
    <name evidence="1" type="ORF">O1D97_05265</name>
</gene>
<comment type="caution">
    <text evidence="1">The sequence shown here is derived from an EMBL/GenBank/DDBJ whole genome shotgun (WGS) entry which is preliminary data.</text>
</comment>
<name>A0ABT4JRR4_9GAMM</name>
<proteinExistence type="predicted"/>
<dbReference type="EMBL" id="JAPUBN010000011">
    <property type="protein sequence ID" value="MCZ2721073.1"/>
    <property type="molecule type" value="Genomic_DNA"/>
</dbReference>
<dbReference type="Proteomes" id="UP001149719">
    <property type="component" value="Unassembled WGS sequence"/>
</dbReference>
<evidence type="ECO:0000313" key="1">
    <source>
        <dbReference type="EMBL" id="MCZ2721073.1"/>
    </source>
</evidence>
<protein>
    <submittedName>
        <fullName evidence="1">Uncharacterized protein</fullName>
    </submittedName>
</protein>
<sequence>MKFTLMPEINGWSFYKVEVLDEPELIELAKHRAFRKAPKVAHGDPSGSPRSQQERFSQNFLGALADISCSYLLRKFFEKHDLPITVESYDQVRTDDFQEHDLYDIKIKTDGAESIVEVRSSLCVQKSLAGVINDWHILGPYQSQSKGKTESEKEFYIRPMFHLKNYRDYQKDHQNNMPPKKTYDRSDGIRLFEDGEVDLYILGGATTEIMSSSKAWDEKGETLKQGKTSFRVAFIKDGLQTQCFLNAIAREMLDK</sequence>
<dbReference type="RefSeq" id="WP_269123507.1">
    <property type="nucleotide sequence ID" value="NZ_JAPUBN010000011.1"/>
</dbReference>
<keyword evidence="2" id="KW-1185">Reference proteome</keyword>
<reference evidence="1" key="1">
    <citation type="submission" date="2022-12" db="EMBL/GenBank/DDBJ databases">
        <title>Marinomonas 15G1-11 sp. nov, isolated from marine algae.</title>
        <authorList>
            <person name="Butt M."/>
            <person name="Choi D.G."/>
            <person name="Kim J.M."/>
            <person name="Lee J.K."/>
            <person name="Baek J.H."/>
            <person name="Jeon C.O."/>
        </authorList>
    </citation>
    <scope>NUCLEOTIDE SEQUENCE</scope>
    <source>
        <strain evidence="1">15G1-11</strain>
    </source>
</reference>